<dbReference type="PANTHER" id="PTHR12243">
    <property type="entry name" value="MADF DOMAIN TRANSCRIPTION FACTOR"/>
    <property type="match status" value="1"/>
</dbReference>
<protein>
    <recommendedName>
        <fullName evidence="1">MADF domain-containing protein</fullName>
    </recommendedName>
</protein>
<accession>A0ABD1FBP0</accession>
<reference evidence="2 3" key="1">
    <citation type="submission" date="2024-05" db="EMBL/GenBank/DDBJ databases">
        <title>Genetic variation in Jamaican populations of the coffee berry borer (Hypothenemus hampei).</title>
        <authorList>
            <person name="Errbii M."/>
            <person name="Myrie A."/>
        </authorList>
    </citation>
    <scope>NUCLEOTIDE SEQUENCE [LARGE SCALE GENOMIC DNA]</scope>
    <source>
        <strain evidence="2">JA-Hopewell-2020-01-JO</strain>
        <tissue evidence="2">Whole body</tissue>
    </source>
</reference>
<name>A0ABD1FBP0_HYPHA</name>
<dbReference type="AlphaFoldDB" id="A0ABD1FBP0"/>
<sequence length="241" mass="28268">MAKVEKLIHAVKNYPILYDVSNEEYKNAKMKKQVWNQIGEELGDDGEKLKRKWKNLRDNYVKYLQAINTKTESKDRQKFRKWQWASQMDVFRPFICVFNTESNVKNVSEAKNTNVKPLLAINDNIVQEESNSEVEEKNIFKESEELSDFLIHMSSLEEKDKVNRKKHIEKIVQFETPLHGKKKKGNNIEPIDLIFSGYAQTVKTFSPQFQVIAKLKVAELISQLEYDYQEKVANPSNNSYL</sequence>
<dbReference type="Proteomes" id="UP001566132">
    <property type="component" value="Unassembled WGS sequence"/>
</dbReference>
<dbReference type="Pfam" id="PF10545">
    <property type="entry name" value="MADF_DNA_bdg"/>
    <property type="match status" value="1"/>
</dbReference>
<dbReference type="PROSITE" id="PS51029">
    <property type="entry name" value="MADF"/>
    <property type="match status" value="1"/>
</dbReference>
<feature type="domain" description="MADF" evidence="1">
    <location>
        <begin position="6"/>
        <end position="96"/>
    </location>
</feature>
<organism evidence="2 3">
    <name type="scientific">Hypothenemus hampei</name>
    <name type="common">Coffee berry borer</name>
    <dbReference type="NCBI Taxonomy" id="57062"/>
    <lineage>
        <taxon>Eukaryota</taxon>
        <taxon>Metazoa</taxon>
        <taxon>Ecdysozoa</taxon>
        <taxon>Arthropoda</taxon>
        <taxon>Hexapoda</taxon>
        <taxon>Insecta</taxon>
        <taxon>Pterygota</taxon>
        <taxon>Neoptera</taxon>
        <taxon>Endopterygota</taxon>
        <taxon>Coleoptera</taxon>
        <taxon>Polyphaga</taxon>
        <taxon>Cucujiformia</taxon>
        <taxon>Curculionidae</taxon>
        <taxon>Scolytinae</taxon>
        <taxon>Hypothenemus</taxon>
    </lineage>
</organism>
<evidence type="ECO:0000259" key="1">
    <source>
        <dbReference type="PROSITE" id="PS51029"/>
    </source>
</evidence>
<dbReference type="InterPro" id="IPR006578">
    <property type="entry name" value="MADF-dom"/>
</dbReference>
<dbReference type="EMBL" id="JBDJPC010000001">
    <property type="protein sequence ID" value="KAL1516655.1"/>
    <property type="molecule type" value="Genomic_DNA"/>
</dbReference>
<evidence type="ECO:0000313" key="2">
    <source>
        <dbReference type="EMBL" id="KAL1516655.1"/>
    </source>
</evidence>
<dbReference type="InterPro" id="IPR039353">
    <property type="entry name" value="TF_Adf1"/>
</dbReference>
<evidence type="ECO:0000313" key="3">
    <source>
        <dbReference type="Proteomes" id="UP001566132"/>
    </source>
</evidence>
<dbReference type="PANTHER" id="PTHR12243:SF67">
    <property type="entry name" value="COREPRESSOR OF PANGOLIN, ISOFORM A-RELATED"/>
    <property type="match status" value="1"/>
</dbReference>
<comment type="caution">
    <text evidence="2">The sequence shown here is derived from an EMBL/GenBank/DDBJ whole genome shotgun (WGS) entry which is preliminary data.</text>
</comment>
<proteinExistence type="predicted"/>
<keyword evidence="3" id="KW-1185">Reference proteome</keyword>
<dbReference type="SMART" id="SM00595">
    <property type="entry name" value="MADF"/>
    <property type="match status" value="1"/>
</dbReference>
<gene>
    <name evidence="2" type="ORF">ABEB36_000538</name>
</gene>